<sequence length="312" mass="35637">MNEPYRPSSTESVSPDQEKEKPWKYVGYKVFSRWVASDPSFFVLRRFGTLNARVALSLQDEIVQLEEELDYMDKTYSHRDTPDAHNGTFREDPFDGPLDRQELVRVVLPEKLRKYNSFLNSYADLVSRGTCRPKEISKVRNWLRNLRPTAIDGKECEYIDHDDDLISVHPKFQSPGRDFLESIAFGSRFNRDGIPWLRKWFTRKAPKNVVSLNNEGTFWPNDQRMERVSSVVISLAGLAMLIGPIWALAYLESITHRLAVISCFIVVFFVVLAVTISRLYEALAATAAYSAVLVVFLQTGTASSSQLITKAL</sequence>
<protein>
    <recommendedName>
        <fullName evidence="3">DUF6594 domain-containing protein</fullName>
    </recommendedName>
</protein>
<evidence type="ECO:0000256" key="2">
    <source>
        <dbReference type="SAM" id="Phobius"/>
    </source>
</evidence>
<feature type="region of interest" description="Disordered" evidence="1">
    <location>
        <begin position="1"/>
        <end position="20"/>
    </location>
</feature>
<feature type="transmembrane region" description="Helical" evidence="2">
    <location>
        <begin position="258"/>
        <end position="276"/>
    </location>
</feature>
<feature type="transmembrane region" description="Helical" evidence="2">
    <location>
        <begin position="282"/>
        <end position="300"/>
    </location>
</feature>
<keyword evidence="2" id="KW-0812">Transmembrane</keyword>
<dbReference type="OrthoDB" id="5416037at2759"/>
<evidence type="ECO:0000313" key="5">
    <source>
        <dbReference type="Proteomes" id="UP000800096"/>
    </source>
</evidence>
<dbReference type="PANTHER" id="PTHR34502">
    <property type="entry name" value="DUF6594 DOMAIN-CONTAINING PROTEIN-RELATED"/>
    <property type="match status" value="1"/>
</dbReference>
<accession>A0A6A5QS68</accession>
<evidence type="ECO:0000313" key="4">
    <source>
        <dbReference type="EMBL" id="KAF1917476.1"/>
    </source>
</evidence>
<proteinExistence type="predicted"/>
<keyword evidence="2" id="KW-0472">Membrane</keyword>
<keyword evidence="5" id="KW-1185">Reference proteome</keyword>
<feature type="transmembrane region" description="Helical" evidence="2">
    <location>
        <begin position="231"/>
        <end position="251"/>
    </location>
</feature>
<dbReference type="Proteomes" id="UP000800096">
    <property type="component" value="Unassembled WGS sequence"/>
</dbReference>
<dbReference type="AlphaFoldDB" id="A0A6A5QS68"/>
<gene>
    <name evidence="4" type="ORF">BDU57DRAFT_513759</name>
</gene>
<dbReference type="EMBL" id="ML979134">
    <property type="protein sequence ID" value="KAF1917476.1"/>
    <property type="molecule type" value="Genomic_DNA"/>
</dbReference>
<keyword evidence="2" id="KW-1133">Transmembrane helix</keyword>
<name>A0A6A5QS68_AMPQU</name>
<evidence type="ECO:0000256" key="1">
    <source>
        <dbReference type="SAM" id="MobiDB-lite"/>
    </source>
</evidence>
<dbReference type="PANTHER" id="PTHR34502:SF4">
    <property type="entry name" value="DUF6594 DOMAIN-CONTAINING PROTEIN"/>
    <property type="match status" value="1"/>
</dbReference>
<reference evidence="4" key="1">
    <citation type="journal article" date="2020" name="Stud. Mycol.">
        <title>101 Dothideomycetes genomes: a test case for predicting lifestyles and emergence of pathogens.</title>
        <authorList>
            <person name="Haridas S."/>
            <person name="Albert R."/>
            <person name="Binder M."/>
            <person name="Bloem J."/>
            <person name="Labutti K."/>
            <person name="Salamov A."/>
            <person name="Andreopoulos B."/>
            <person name="Baker S."/>
            <person name="Barry K."/>
            <person name="Bills G."/>
            <person name="Bluhm B."/>
            <person name="Cannon C."/>
            <person name="Castanera R."/>
            <person name="Culley D."/>
            <person name="Daum C."/>
            <person name="Ezra D."/>
            <person name="Gonzalez J."/>
            <person name="Henrissat B."/>
            <person name="Kuo A."/>
            <person name="Liang C."/>
            <person name="Lipzen A."/>
            <person name="Lutzoni F."/>
            <person name="Magnuson J."/>
            <person name="Mondo S."/>
            <person name="Nolan M."/>
            <person name="Ohm R."/>
            <person name="Pangilinan J."/>
            <person name="Park H.-J."/>
            <person name="Ramirez L."/>
            <person name="Alfaro M."/>
            <person name="Sun H."/>
            <person name="Tritt A."/>
            <person name="Yoshinaga Y."/>
            <person name="Zwiers L.-H."/>
            <person name="Turgeon B."/>
            <person name="Goodwin S."/>
            <person name="Spatafora J."/>
            <person name="Crous P."/>
            <person name="Grigoriev I."/>
        </authorList>
    </citation>
    <scope>NUCLEOTIDE SEQUENCE</scope>
    <source>
        <strain evidence="4">HMLAC05119</strain>
    </source>
</reference>
<organism evidence="4 5">
    <name type="scientific">Ampelomyces quisqualis</name>
    <name type="common">Powdery mildew agent</name>
    <dbReference type="NCBI Taxonomy" id="50730"/>
    <lineage>
        <taxon>Eukaryota</taxon>
        <taxon>Fungi</taxon>
        <taxon>Dikarya</taxon>
        <taxon>Ascomycota</taxon>
        <taxon>Pezizomycotina</taxon>
        <taxon>Dothideomycetes</taxon>
        <taxon>Pleosporomycetidae</taxon>
        <taxon>Pleosporales</taxon>
        <taxon>Pleosporineae</taxon>
        <taxon>Phaeosphaeriaceae</taxon>
        <taxon>Ampelomyces</taxon>
    </lineage>
</organism>
<feature type="domain" description="DUF6594" evidence="3">
    <location>
        <begin position="28"/>
        <end position="294"/>
    </location>
</feature>
<evidence type="ECO:0000259" key="3">
    <source>
        <dbReference type="Pfam" id="PF20237"/>
    </source>
</evidence>
<dbReference type="Pfam" id="PF20237">
    <property type="entry name" value="DUF6594"/>
    <property type="match status" value="1"/>
</dbReference>
<dbReference type="InterPro" id="IPR046529">
    <property type="entry name" value="DUF6594"/>
</dbReference>